<dbReference type="Pfam" id="PF03924">
    <property type="entry name" value="CHASE"/>
    <property type="match status" value="1"/>
</dbReference>
<keyword evidence="12" id="KW-0378">Hydrolase</keyword>
<reference evidence="12 13" key="1">
    <citation type="submission" date="2016-07" db="EMBL/GenBank/DDBJ databases">
        <title>Draft Genome Sequence of Methylophaga muralis Bur 1.</title>
        <authorList>
            <person name="Vasilenko O.V."/>
            <person name="Doronina N.V."/>
            <person name="Shmareva M.N."/>
            <person name="Tarlachkov S.V."/>
            <person name="Mustakhimov I."/>
            <person name="Trotsenko Y.A."/>
        </authorList>
    </citation>
    <scope>NUCLEOTIDE SEQUENCE [LARGE SCALE GENOMIC DNA]</scope>
    <source>
        <strain evidence="12 13">Bur 1</strain>
    </source>
</reference>
<feature type="domain" description="PAC" evidence="8">
    <location>
        <begin position="490"/>
        <end position="542"/>
    </location>
</feature>
<dbReference type="PROSITE" id="PS50113">
    <property type="entry name" value="PAC"/>
    <property type="match status" value="2"/>
</dbReference>
<evidence type="ECO:0000313" key="12">
    <source>
        <dbReference type="EMBL" id="ODN66958.1"/>
    </source>
</evidence>
<dbReference type="SMART" id="SM01079">
    <property type="entry name" value="CHASE"/>
    <property type="match status" value="1"/>
</dbReference>
<evidence type="ECO:0000259" key="9">
    <source>
        <dbReference type="PROSITE" id="PS50839"/>
    </source>
</evidence>
<dbReference type="Proteomes" id="UP000094379">
    <property type="component" value="Unassembled WGS sequence"/>
</dbReference>
<evidence type="ECO:0000259" key="10">
    <source>
        <dbReference type="PROSITE" id="PS50883"/>
    </source>
</evidence>
<proteinExistence type="predicted"/>
<evidence type="ECO:0000256" key="4">
    <source>
        <dbReference type="ARBA" id="ARBA00022989"/>
    </source>
</evidence>
<dbReference type="Gene3D" id="3.30.450.20">
    <property type="entry name" value="PAS domain"/>
    <property type="match status" value="2"/>
</dbReference>
<dbReference type="PROSITE" id="PS50883">
    <property type="entry name" value="EAL"/>
    <property type="match status" value="1"/>
</dbReference>
<dbReference type="Gene3D" id="3.30.70.270">
    <property type="match status" value="1"/>
</dbReference>
<dbReference type="InterPro" id="IPR029787">
    <property type="entry name" value="Nucleotide_cyclase"/>
</dbReference>
<dbReference type="PATRIC" id="fig|291169.3.peg.1359"/>
<dbReference type="STRING" id="291169.A9E74_01352"/>
<evidence type="ECO:0000256" key="6">
    <source>
        <dbReference type="SAM" id="Phobius"/>
    </source>
</evidence>
<dbReference type="CDD" id="cd01948">
    <property type="entry name" value="EAL"/>
    <property type="match status" value="1"/>
</dbReference>
<feature type="domain" description="PAC" evidence="8">
    <location>
        <begin position="370"/>
        <end position="420"/>
    </location>
</feature>
<dbReference type="GO" id="GO:0071111">
    <property type="term" value="F:cyclic-guanylate-specific phosphodiesterase activity"/>
    <property type="evidence" value="ECO:0007669"/>
    <property type="project" value="UniProtKB-EC"/>
</dbReference>
<feature type="domain" description="PAS" evidence="7">
    <location>
        <begin position="422"/>
        <end position="460"/>
    </location>
</feature>
<gene>
    <name evidence="12" type="primary">gmr_9</name>
    <name evidence="12" type="ORF">A9E74_01352</name>
</gene>
<dbReference type="GO" id="GO:0007165">
    <property type="term" value="P:signal transduction"/>
    <property type="evidence" value="ECO:0007669"/>
    <property type="project" value="UniProtKB-ARBA"/>
</dbReference>
<comment type="cofactor">
    <cofactor evidence="1">
        <name>Mg(2+)</name>
        <dbReference type="ChEBI" id="CHEBI:18420"/>
    </cofactor>
</comment>
<dbReference type="RefSeq" id="WP_069295831.1">
    <property type="nucleotide sequence ID" value="NZ_MCRI01000011.1"/>
</dbReference>
<dbReference type="SUPFAM" id="SSF141868">
    <property type="entry name" value="EAL domain-like"/>
    <property type="match status" value="1"/>
</dbReference>
<evidence type="ECO:0000256" key="3">
    <source>
        <dbReference type="ARBA" id="ARBA00022692"/>
    </source>
</evidence>
<dbReference type="InterPro" id="IPR052155">
    <property type="entry name" value="Biofilm_reg_signaling"/>
</dbReference>
<keyword evidence="13" id="KW-1185">Reference proteome</keyword>
<feature type="transmembrane region" description="Helical" evidence="6">
    <location>
        <begin position="9"/>
        <end position="29"/>
    </location>
</feature>
<accession>A0A1E3GSB9</accession>
<dbReference type="SMART" id="SM00091">
    <property type="entry name" value="PAS"/>
    <property type="match status" value="2"/>
</dbReference>
<dbReference type="Pfam" id="PF00563">
    <property type="entry name" value="EAL"/>
    <property type="match status" value="1"/>
</dbReference>
<dbReference type="SUPFAM" id="SSF55785">
    <property type="entry name" value="PYP-like sensor domain (PAS domain)"/>
    <property type="match status" value="2"/>
</dbReference>
<feature type="domain" description="GGDEF" evidence="11">
    <location>
        <begin position="574"/>
        <end position="707"/>
    </location>
</feature>
<evidence type="ECO:0000256" key="5">
    <source>
        <dbReference type="ARBA" id="ARBA00023136"/>
    </source>
</evidence>
<evidence type="ECO:0000259" key="8">
    <source>
        <dbReference type="PROSITE" id="PS50113"/>
    </source>
</evidence>
<dbReference type="Pfam" id="PF13188">
    <property type="entry name" value="PAS_8"/>
    <property type="match status" value="1"/>
</dbReference>
<dbReference type="SMART" id="SM00052">
    <property type="entry name" value="EAL"/>
    <property type="match status" value="1"/>
</dbReference>
<dbReference type="PROSITE" id="PS50839">
    <property type="entry name" value="CHASE"/>
    <property type="match status" value="1"/>
</dbReference>
<dbReference type="InterPro" id="IPR000160">
    <property type="entry name" value="GGDEF_dom"/>
</dbReference>
<organism evidence="12 13">
    <name type="scientific">Methylophaga muralis</name>
    <dbReference type="NCBI Taxonomy" id="291169"/>
    <lineage>
        <taxon>Bacteria</taxon>
        <taxon>Pseudomonadati</taxon>
        <taxon>Pseudomonadota</taxon>
        <taxon>Gammaproteobacteria</taxon>
        <taxon>Thiotrichales</taxon>
        <taxon>Piscirickettsiaceae</taxon>
        <taxon>Methylophaga</taxon>
    </lineage>
</organism>
<feature type="domain" description="CHASE" evidence="9">
    <location>
        <begin position="106"/>
        <end position="247"/>
    </location>
</feature>
<comment type="subcellular location">
    <subcellularLocation>
        <location evidence="2">Membrane</location>
    </subcellularLocation>
</comment>
<feature type="domain" description="EAL" evidence="10">
    <location>
        <begin position="716"/>
        <end position="971"/>
    </location>
</feature>
<dbReference type="PROSITE" id="PS50887">
    <property type="entry name" value="GGDEF"/>
    <property type="match status" value="1"/>
</dbReference>
<dbReference type="AlphaFoldDB" id="A0A1E3GSB9"/>
<dbReference type="InterPro" id="IPR042240">
    <property type="entry name" value="CHASE_sf"/>
</dbReference>
<keyword evidence="4 6" id="KW-1133">Transmembrane helix</keyword>
<dbReference type="CDD" id="cd00130">
    <property type="entry name" value="PAS"/>
    <property type="match status" value="2"/>
</dbReference>
<dbReference type="EMBL" id="MCRI01000011">
    <property type="protein sequence ID" value="ODN66958.1"/>
    <property type="molecule type" value="Genomic_DNA"/>
</dbReference>
<dbReference type="NCBIfam" id="TIGR00229">
    <property type="entry name" value="sensory_box"/>
    <property type="match status" value="2"/>
</dbReference>
<dbReference type="SMART" id="SM00267">
    <property type="entry name" value="GGDEF"/>
    <property type="match status" value="1"/>
</dbReference>
<dbReference type="Pfam" id="PF00990">
    <property type="entry name" value="GGDEF"/>
    <property type="match status" value="1"/>
</dbReference>
<dbReference type="EC" id="3.1.4.52" evidence="12"/>
<dbReference type="SUPFAM" id="SSF55073">
    <property type="entry name" value="Nucleotide cyclase"/>
    <property type="match status" value="1"/>
</dbReference>
<dbReference type="InterPro" id="IPR000014">
    <property type="entry name" value="PAS"/>
</dbReference>
<keyword evidence="3 6" id="KW-0812">Transmembrane</keyword>
<dbReference type="PROSITE" id="PS50112">
    <property type="entry name" value="PAS"/>
    <property type="match status" value="2"/>
</dbReference>
<protein>
    <submittedName>
        <fullName evidence="12">Cyclic di-GMP phosphodiesterase Gmr</fullName>
        <ecNumber evidence="12">3.1.4.52</ecNumber>
    </submittedName>
</protein>
<dbReference type="Pfam" id="PF13426">
    <property type="entry name" value="PAS_9"/>
    <property type="match status" value="1"/>
</dbReference>
<feature type="transmembrane region" description="Helical" evidence="6">
    <location>
        <begin position="266"/>
        <end position="287"/>
    </location>
</feature>
<evidence type="ECO:0000256" key="1">
    <source>
        <dbReference type="ARBA" id="ARBA00001946"/>
    </source>
</evidence>
<evidence type="ECO:0000259" key="7">
    <source>
        <dbReference type="PROSITE" id="PS50112"/>
    </source>
</evidence>
<dbReference type="SMART" id="SM00086">
    <property type="entry name" value="PAC"/>
    <property type="match status" value="2"/>
</dbReference>
<dbReference type="FunFam" id="3.30.70.270:FF:000001">
    <property type="entry name" value="Diguanylate cyclase domain protein"/>
    <property type="match status" value="1"/>
</dbReference>
<name>A0A1E3GSB9_9GAMM</name>
<evidence type="ECO:0000256" key="2">
    <source>
        <dbReference type="ARBA" id="ARBA00004370"/>
    </source>
</evidence>
<dbReference type="InterPro" id="IPR035965">
    <property type="entry name" value="PAS-like_dom_sf"/>
</dbReference>
<evidence type="ECO:0000313" key="13">
    <source>
        <dbReference type="Proteomes" id="UP000094379"/>
    </source>
</evidence>
<dbReference type="Gene3D" id="3.20.20.450">
    <property type="entry name" value="EAL domain"/>
    <property type="match status" value="1"/>
</dbReference>
<dbReference type="PANTHER" id="PTHR44757:SF2">
    <property type="entry name" value="BIOFILM ARCHITECTURE MAINTENANCE PROTEIN MBAA"/>
    <property type="match status" value="1"/>
</dbReference>
<dbReference type="InterPro" id="IPR001633">
    <property type="entry name" value="EAL_dom"/>
</dbReference>
<dbReference type="PANTHER" id="PTHR44757">
    <property type="entry name" value="DIGUANYLATE CYCLASE DGCP"/>
    <property type="match status" value="1"/>
</dbReference>
<dbReference type="NCBIfam" id="TIGR00254">
    <property type="entry name" value="GGDEF"/>
    <property type="match status" value="1"/>
</dbReference>
<dbReference type="InterPro" id="IPR000700">
    <property type="entry name" value="PAS-assoc_C"/>
</dbReference>
<keyword evidence="5 6" id="KW-0472">Membrane</keyword>
<feature type="domain" description="PAS" evidence="7">
    <location>
        <begin position="292"/>
        <end position="334"/>
    </location>
</feature>
<dbReference type="Gene3D" id="3.30.450.350">
    <property type="entry name" value="CHASE domain"/>
    <property type="match status" value="1"/>
</dbReference>
<dbReference type="InterPro" id="IPR001610">
    <property type="entry name" value="PAC"/>
</dbReference>
<dbReference type="InterPro" id="IPR043128">
    <property type="entry name" value="Rev_trsase/Diguanyl_cyclase"/>
</dbReference>
<dbReference type="CDD" id="cd01949">
    <property type="entry name" value="GGDEF"/>
    <property type="match status" value="1"/>
</dbReference>
<sequence>MRFLIATKLVFNSMIAIIALLILVAASYLDHVIQDRTASALQSKVQQQLSQYHNNLVTNLQNHIQIVRGLPGLFAVNPELTQAQFEIAMSHLIGKHTQLRNIAAAPDMVIRYMYPVAGNEQAIGLDYRQEPSQADAAERARVTRKLILAGPLELKQGGTGLITRIPVYLLDESGQEYFWGIISAVIDAETFFEASGLNAEDSVIEIAIRGKDGLGAQGEVFFGNAALFENDPLTMPLALPEGYWSLAGQPKGGWNANKNAVWQSRILIFAIALAIFALLTAFVRFMFSSSLANLKFRQVIDSSPVPYILVGRDRKISFINPAFTGLYGYSMHDLPTLALWWNKTNIPKNFLKTINDWWDANLGVKTLPDSSVEVRITCLDGSERLALLSVSPLHDAVNNELLLVVYDITTHKLAEQQIHFSEQIFSQAHEGIVLTDTQSRILQVNPAFSEITGYSVEEALQNTPAMLKSGKHDDAFFQQMWQSLENNNYWQGEIWNRHKEGHLYALMLTISSMKDPQGQTQNYVGLFSDITQSKVQQEKLELMAHYDVLTHLPNRILFADRFAQAVIHSQRLGTWLGVCFLDLDDFKPVNDTHGHNIGDLLLIEVADRLRASVREEDTISRFGGDEFAILFRDINSYEQCEQLLTRLHQTLAEPYWINNLRIMISASSGIALYPMDNVDLDTLLRHADQAMYQAKITGRNTFRLFNPEINQKVVHKHNVIQRLREALLNNEFVLHYQPEINMKTGEIIAVEALIRWQHPDRGLLYPNDFLSDVEGSELEFDLGLWVIDSALQQLQQWQQKGLSILVSVNIAANHLHANNFIESIQQALSRYPDIHPASLQLEILESGALGDVQMLSRIIDDCRQLVGVQIALDDFGTGYSSLTHLRHLAANTVKIDQSFVLDMLVDANDYNIVEGVISLAKAFNRQVVAEGVETVEHGLMLLSMGCELAQGYQIARPMPAADIQSWCQQFELEPAWKSQVRSAKPAKES</sequence>
<dbReference type="GO" id="GO:0016020">
    <property type="term" value="C:membrane"/>
    <property type="evidence" value="ECO:0007669"/>
    <property type="project" value="UniProtKB-SubCell"/>
</dbReference>
<dbReference type="InterPro" id="IPR035919">
    <property type="entry name" value="EAL_sf"/>
</dbReference>
<dbReference type="InterPro" id="IPR006189">
    <property type="entry name" value="CHASE_dom"/>
</dbReference>
<comment type="caution">
    <text evidence="12">The sequence shown here is derived from an EMBL/GenBank/DDBJ whole genome shotgun (WGS) entry which is preliminary data.</text>
</comment>
<evidence type="ECO:0000259" key="11">
    <source>
        <dbReference type="PROSITE" id="PS50887"/>
    </source>
</evidence>